<sequence length="51" mass="5972">MSLTYDWLSQFAESAGVVYLFLFFLATLVYALWPKNGVRFHEAARMPLRED</sequence>
<dbReference type="InterPro" id="IPR008621">
    <property type="entry name" value="Cbb3-typ_cyt_oxidase_comp"/>
</dbReference>
<name>A0A366EM76_9HYPH</name>
<feature type="transmembrane region" description="Helical" evidence="1">
    <location>
        <begin position="15"/>
        <end position="33"/>
    </location>
</feature>
<dbReference type="RefSeq" id="WP_113892688.1">
    <property type="nucleotide sequence ID" value="NZ_QNRK01000043.1"/>
</dbReference>
<evidence type="ECO:0000313" key="3">
    <source>
        <dbReference type="Proteomes" id="UP000253529"/>
    </source>
</evidence>
<dbReference type="EMBL" id="QNRK01000043">
    <property type="protein sequence ID" value="RBP03542.1"/>
    <property type="molecule type" value="Genomic_DNA"/>
</dbReference>
<organism evidence="2 3">
    <name type="scientific">Roseiarcus fermentans</name>
    <dbReference type="NCBI Taxonomy" id="1473586"/>
    <lineage>
        <taxon>Bacteria</taxon>
        <taxon>Pseudomonadati</taxon>
        <taxon>Pseudomonadota</taxon>
        <taxon>Alphaproteobacteria</taxon>
        <taxon>Hyphomicrobiales</taxon>
        <taxon>Roseiarcaceae</taxon>
        <taxon>Roseiarcus</taxon>
    </lineage>
</organism>
<dbReference type="OrthoDB" id="7173870at2"/>
<keyword evidence="1" id="KW-0812">Transmembrane</keyword>
<dbReference type="Proteomes" id="UP000253529">
    <property type="component" value="Unassembled WGS sequence"/>
</dbReference>
<keyword evidence="3" id="KW-1185">Reference proteome</keyword>
<dbReference type="AlphaFoldDB" id="A0A366EM76"/>
<dbReference type="CDD" id="cd01324">
    <property type="entry name" value="cbb3_Oxidase_CcoQ"/>
    <property type="match status" value="1"/>
</dbReference>
<dbReference type="Pfam" id="PF05545">
    <property type="entry name" value="FixQ"/>
    <property type="match status" value="1"/>
</dbReference>
<proteinExistence type="predicted"/>
<reference evidence="2 3" key="1">
    <citation type="submission" date="2018-06" db="EMBL/GenBank/DDBJ databases">
        <title>Genomic Encyclopedia of Type Strains, Phase IV (KMG-IV): sequencing the most valuable type-strain genomes for metagenomic binning, comparative biology and taxonomic classification.</title>
        <authorList>
            <person name="Goeker M."/>
        </authorList>
    </citation>
    <scope>NUCLEOTIDE SEQUENCE [LARGE SCALE GENOMIC DNA]</scope>
    <source>
        <strain evidence="2 3">DSM 24875</strain>
    </source>
</reference>
<keyword evidence="1" id="KW-1133">Transmembrane helix</keyword>
<keyword evidence="1" id="KW-0472">Membrane</keyword>
<evidence type="ECO:0000313" key="2">
    <source>
        <dbReference type="EMBL" id="RBP03542.1"/>
    </source>
</evidence>
<accession>A0A366EM76</accession>
<protein>
    <submittedName>
        <fullName evidence="2">Cytochrome c oxidase cbb3-type subunit 4</fullName>
    </submittedName>
</protein>
<gene>
    <name evidence="2" type="ORF">DFR50_14328</name>
</gene>
<comment type="caution">
    <text evidence="2">The sequence shown here is derived from an EMBL/GenBank/DDBJ whole genome shotgun (WGS) entry which is preliminary data.</text>
</comment>
<evidence type="ECO:0000256" key="1">
    <source>
        <dbReference type="SAM" id="Phobius"/>
    </source>
</evidence>